<dbReference type="PROSITE" id="PS50887">
    <property type="entry name" value="GGDEF"/>
    <property type="match status" value="1"/>
</dbReference>
<dbReference type="Pfam" id="PF08447">
    <property type="entry name" value="PAS_3"/>
    <property type="match status" value="1"/>
</dbReference>
<evidence type="ECO:0000313" key="10">
    <source>
        <dbReference type="Proteomes" id="UP000503840"/>
    </source>
</evidence>
<dbReference type="SUPFAM" id="SSF55073">
    <property type="entry name" value="Nucleotide cyclase"/>
    <property type="match status" value="1"/>
</dbReference>
<dbReference type="FunFam" id="3.30.70.270:FF:000001">
    <property type="entry name" value="Diguanylate cyclase domain protein"/>
    <property type="match status" value="1"/>
</dbReference>
<keyword evidence="10" id="KW-1185">Reference proteome</keyword>
<evidence type="ECO:0000256" key="2">
    <source>
        <dbReference type="ARBA" id="ARBA00012528"/>
    </source>
</evidence>
<feature type="domain" description="PAC" evidence="7">
    <location>
        <begin position="60"/>
        <end position="112"/>
    </location>
</feature>
<dbReference type="Gene3D" id="1.20.120.50">
    <property type="entry name" value="Hemerythrin-like"/>
    <property type="match status" value="1"/>
</dbReference>
<name>A0A7J0BKW6_9BACT</name>
<dbReference type="CDD" id="cd12107">
    <property type="entry name" value="Hemerythrin"/>
    <property type="match status" value="1"/>
</dbReference>
<feature type="domain" description="GGDEF" evidence="8">
    <location>
        <begin position="144"/>
        <end position="277"/>
    </location>
</feature>
<dbReference type="GO" id="GO:0046872">
    <property type="term" value="F:metal ion binding"/>
    <property type="evidence" value="ECO:0007669"/>
    <property type="project" value="UniProtKB-KW"/>
</dbReference>
<dbReference type="SMART" id="SM00086">
    <property type="entry name" value="PAC"/>
    <property type="match status" value="1"/>
</dbReference>
<dbReference type="PANTHER" id="PTHR45138">
    <property type="entry name" value="REGULATORY COMPONENTS OF SENSORY TRANSDUCTION SYSTEM"/>
    <property type="match status" value="1"/>
</dbReference>
<dbReference type="SMART" id="SM00267">
    <property type="entry name" value="GGDEF"/>
    <property type="match status" value="1"/>
</dbReference>
<dbReference type="InterPro" id="IPR043128">
    <property type="entry name" value="Rev_trsase/Diguanyl_cyclase"/>
</dbReference>
<dbReference type="Gene3D" id="3.30.70.270">
    <property type="match status" value="1"/>
</dbReference>
<keyword evidence="4" id="KW-0408">Iron</keyword>
<dbReference type="EC" id="2.7.7.65" evidence="2"/>
<dbReference type="NCBIfam" id="TIGR00254">
    <property type="entry name" value="GGDEF"/>
    <property type="match status" value="1"/>
</dbReference>
<evidence type="ECO:0000259" key="6">
    <source>
        <dbReference type="PROSITE" id="PS50112"/>
    </source>
</evidence>
<dbReference type="GO" id="GO:1902201">
    <property type="term" value="P:negative regulation of bacterial-type flagellum-dependent cell motility"/>
    <property type="evidence" value="ECO:0007669"/>
    <property type="project" value="TreeGrafter"/>
</dbReference>
<evidence type="ECO:0000256" key="1">
    <source>
        <dbReference type="ARBA" id="ARBA00010587"/>
    </source>
</evidence>
<dbReference type="Proteomes" id="UP000503840">
    <property type="component" value="Unassembled WGS sequence"/>
</dbReference>
<comment type="similarity">
    <text evidence="1">Belongs to the hemerythrin family.</text>
</comment>
<dbReference type="InterPro" id="IPR029787">
    <property type="entry name" value="Nucleotide_cyclase"/>
</dbReference>
<proteinExistence type="inferred from homology"/>
<dbReference type="PROSITE" id="PS50113">
    <property type="entry name" value="PAC"/>
    <property type="match status" value="1"/>
</dbReference>
<dbReference type="CDD" id="cd01949">
    <property type="entry name" value="GGDEF"/>
    <property type="match status" value="1"/>
</dbReference>
<feature type="domain" description="PAS" evidence="6">
    <location>
        <begin position="1"/>
        <end position="56"/>
    </location>
</feature>
<evidence type="ECO:0000259" key="8">
    <source>
        <dbReference type="PROSITE" id="PS50887"/>
    </source>
</evidence>
<comment type="catalytic activity">
    <reaction evidence="5">
        <text>2 GTP = 3',3'-c-di-GMP + 2 diphosphate</text>
        <dbReference type="Rhea" id="RHEA:24898"/>
        <dbReference type="ChEBI" id="CHEBI:33019"/>
        <dbReference type="ChEBI" id="CHEBI:37565"/>
        <dbReference type="ChEBI" id="CHEBI:58805"/>
        <dbReference type="EC" id="2.7.7.65"/>
    </reaction>
</comment>
<evidence type="ECO:0000256" key="4">
    <source>
        <dbReference type="ARBA" id="ARBA00023004"/>
    </source>
</evidence>
<dbReference type="SUPFAM" id="SSF55785">
    <property type="entry name" value="PYP-like sensor domain (PAS domain)"/>
    <property type="match status" value="1"/>
</dbReference>
<dbReference type="EMBL" id="BLVO01000013">
    <property type="protein sequence ID" value="GFM34228.1"/>
    <property type="molecule type" value="Genomic_DNA"/>
</dbReference>
<dbReference type="PROSITE" id="PS50112">
    <property type="entry name" value="PAS"/>
    <property type="match status" value="1"/>
</dbReference>
<keyword evidence="3" id="KW-0479">Metal-binding</keyword>
<dbReference type="InterPro" id="IPR035965">
    <property type="entry name" value="PAS-like_dom_sf"/>
</dbReference>
<dbReference type="GO" id="GO:0005886">
    <property type="term" value="C:plasma membrane"/>
    <property type="evidence" value="ECO:0007669"/>
    <property type="project" value="TreeGrafter"/>
</dbReference>
<reference evidence="9 10" key="1">
    <citation type="submission" date="2020-05" db="EMBL/GenBank/DDBJ databases">
        <title>Draft genome sequence of Desulfovibrio sp. strain HN2T.</title>
        <authorList>
            <person name="Ueno A."/>
            <person name="Tamazawa S."/>
            <person name="Tamamura S."/>
            <person name="Murakami T."/>
            <person name="Kiyama T."/>
            <person name="Inomata H."/>
            <person name="Amano Y."/>
            <person name="Miyakawa K."/>
            <person name="Tamaki H."/>
            <person name="Naganuma T."/>
            <person name="Kaneko K."/>
        </authorList>
    </citation>
    <scope>NUCLEOTIDE SEQUENCE [LARGE SCALE GENOMIC DNA]</scope>
    <source>
        <strain evidence="9 10">HN2</strain>
    </source>
</reference>
<dbReference type="NCBIfam" id="TIGR00229">
    <property type="entry name" value="sensory_box"/>
    <property type="match status" value="1"/>
</dbReference>
<dbReference type="InterPro" id="IPR050469">
    <property type="entry name" value="Diguanylate_Cyclase"/>
</dbReference>
<evidence type="ECO:0000256" key="5">
    <source>
        <dbReference type="ARBA" id="ARBA00034247"/>
    </source>
</evidence>
<dbReference type="InterPro" id="IPR000700">
    <property type="entry name" value="PAS-assoc_C"/>
</dbReference>
<accession>A0A7J0BKW6</accession>
<dbReference type="NCBIfam" id="TIGR02481">
    <property type="entry name" value="hemeryth_dom"/>
    <property type="match status" value="1"/>
</dbReference>
<dbReference type="GO" id="GO:0043709">
    <property type="term" value="P:cell adhesion involved in single-species biofilm formation"/>
    <property type="evidence" value="ECO:0007669"/>
    <property type="project" value="TreeGrafter"/>
</dbReference>
<evidence type="ECO:0000256" key="3">
    <source>
        <dbReference type="ARBA" id="ARBA00022723"/>
    </source>
</evidence>
<dbReference type="GO" id="GO:0052621">
    <property type="term" value="F:diguanylate cyclase activity"/>
    <property type="evidence" value="ECO:0007669"/>
    <property type="project" value="UniProtKB-EC"/>
</dbReference>
<gene>
    <name evidence="9" type="ORF">DSM101010T_25930</name>
</gene>
<protein>
    <recommendedName>
        <fullName evidence="2">diguanylate cyclase</fullName>
        <ecNumber evidence="2">2.7.7.65</ecNumber>
    </recommendedName>
</protein>
<organism evidence="9 10">
    <name type="scientific">Desulfovibrio subterraneus</name>
    <dbReference type="NCBI Taxonomy" id="2718620"/>
    <lineage>
        <taxon>Bacteria</taxon>
        <taxon>Pseudomonadati</taxon>
        <taxon>Thermodesulfobacteriota</taxon>
        <taxon>Desulfovibrionia</taxon>
        <taxon>Desulfovibrionales</taxon>
        <taxon>Desulfovibrionaceae</taxon>
        <taxon>Desulfovibrio</taxon>
    </lineage>
</organism>
<comment type="caution">
    <text evidence="9">The sequence shown here is derived from an EMBL/GenBank/DDBJ whole genome shotgun (WGS) entry which is preliminary data.</text>
</comment>
<dbReference type="InterPro" id="IPR000160">
    <property type="entry name" value="GGDEF_dom"/>
</dbReference>
<dbReference type="SUPFAM" id="SSF47188">
    <property type="entry name" value="Hemerythrin-like"/>
    <property type="match status" value="1"/>
</dbReference>
<dbReference type="InterPro" id="IPR035938">
    <property type="entry name" value="Hemerythrin-like_sf"/>
</dbReference>
<dbReference type="InterPro" id="IPR001610">
    <property type="entry name" value="PAC"/>
</dbReference>
<dbReference type="Pfam" id="PF00990">
    <property type="entry name" value="GGDEF"/>
    <property type="match status" value="1"/>
</dbReference>
<dbReference type="InterPro" id="IPR012827">
    <property type="entry name" value="Hemerythrin_metal-bd"/>
</dbReference>
<dbReference type="InterPro" id="IPR013655">
    <property type="entry name" value="PAS_fold_3"/>
</dbReference>
<dbReference type="PANTHER" id="PTHR45138:SF9">
    <property type="entry name" value="DIGUANYLATE CYCLASE DGCM-RELATED"/>
    <property type="match status" value="1"/>
</dbReference>
<dbReference type="Pfam" id="PF01814">
    <property type="entry name" value="Hemerythrin"/>
    <property type="match status" value="1"/>
</dbReference>
<dbReference type="Gene3D" id="3.30.450.20">
    <property type="entry name" value="PAS domain"/>
    <property type="match status" value="1"/>
</dbReference>
<dbReference type="InterPro" id="IPR000014">
    <property type="entry name" value="PAS"/>
</dbReference>
<dbReference type="CDD" id="cd00130">
    <property type="entry name" value="PAS"/>
    <property type="match status" value="1"/>
</dbReference>
<evidence type="ECO:0000313" key="9">
    <source>
        <dbReference type="EMBL" id="GFM34228.1"/>
    </source>
</evidence>
<sequence>MAIVSLEGGWLKVNKALCNIIGYSQDELMSKTFQDITHPDDLDEDLRLVHQLLAGEIETYQLEKRYFHKQGHIVHILLSVSLVKNKDGSPRFFISQIQDITRQKTLEMELETKAREDELTKVFNRRHFMNLATREVVRGNRFHEPQAVMMIDIDHFKNINDTYGHGIGDEVLRVMAKECSRSLRQVDVFGRIGGEEFGALLLNAGPLAASTLAERMRKHVEELAVETEKGTVRFTISIGLATFTTPKLPLDELLKRADEALYEAKRCGRNKVINYVVQSNTPQSAAVAPPSFIHLDWNSEYESGHISIDTQHKNLFAICKSLLEAIVSGQPDTKVSEIAHELTEHMTTHFRDESTIFNKSEYPDAEAHTKSHYALIQEVRSVLAKFQKHEATAGDLFNLLVIKMVRDHILTQDREFFPYIQTSSECEEDA</sequence>
<dbReference type="InterPro" id="IPR012312">
    <property type="entry name" value="Hemerythrin-like"/>
</dbReference>
<evidence type="ECO:0000259" key="7">
    <source>
        <dbReference type="PROSITE" id="PS50113"/>
    </source>
</evidence>
<dbReference type="AlphaFoldDB" id="A0A7J0BKW6"/>